<protein>
    <submittedName>
        <fullName evidence="1">Uncharacterized protein</fullName>
    </submittedName>
</protein>
<name>A0A1L9B7Z0_9BACT</name>
<dbReference type="EMBL" id="MPIN01000006">
    <property type="protein sequence ID" value="OJH38323.1"/>
    <property type="molecule type" value="Genomic_DNA"/>
</dbReference>
<evidence type="ECO:0000313" key="1">
    <source>
        <dbReference type="EMBL" id="OJH38323.1"/>
    </source>
</evidence>
<accession>A0A1L9B7Z0</accession>
<dbReference type="Proteomes" id="UP000182229">
    <property type="component" value="Unassembled WGS sequence"/>
</dbReference>
<organism evidence="1 2">
    <name type="scientific">Cystobacter ferrugineus</name>
    <dbReference type="NCBI Taxonomy" id="83449"/>
    <lineage>
        <taxon>Bacteria</taxon>
        <taxon>Pseudomonadati</taxon>
        <taxon>Myxococcota</taxon>
        <taxon>Myxococcia</taxon>
        <taxon>Myxococcales</taxon>
        <taxon>Cystobacterineae</taxon>
        <taxon>Archangiaceae</taxon>
        <taxon>Cystobacter</taxon>
    </lineage>
</organism>
<dbReference type="STRING" id="83449.BON30_24620"/>
<sequence length="237" mass="27154">MRCGKQYRKDGTFPIPQQMHEIASGEVVLAHEVVDFQREQPSWRLYMVSHVMTALSEAPEWQNPYPVRNAYEAFFRQTTWGALFFATTHMGPVSAERTAARLQAVLRFWEPLQSARYLFSTPNATHSLEELMEASCGWAMNAWCPTVESSVRARLETATKRMAQATREDCIEAILRQMPRALSSARGLKHPRVLAEPSFQRERLCSLEPALFEHVSGACTADLLEKLYEWDRELGMQ</sequence>
<proteinExistence type="predicted"/>
<reference evidence="2" key="1">
    <citation type="submission" date="2016-11" db="EMBL/GenBank/DDBJ databases">
        <authorList>
            <person name="Shukria A."/>
            <person name="Stevens D.C."/>
        </authorList>
    </citation>
    <scope>NUCLEOTIDE SEQUENCE [LARGE SCALE GENOMIC DNA]</scope>
    <source>
        <strain evidence="2">Cbfe23</strain>
    </source>
</reference>
<dbReference type="AlphaFoldDB" id="A0A1L9B7Z0"/>
<evidence type="ECO:0000313" key="2">
    <source>
        <dbReference type="Proteomes" id="UP000182229"/>
    </source>
</evidence>
<comment type="caution">
    <text evidence="1">The sequence shown here is derived from an EMBL/GenBank/DDBJ whole genome shotgun (WGS) entry which is preliminary data.</text>
</comment>
<gene>
    <name evidence="1" type="ORF">BON30_24620</name>
</gene>
<reference evidence="1 2" key="2">
    <citation type="submission" date="2016-12" db="EMBL/GenBank/DDBJ databases">
        <title>Draft Genome Sequence of Cystobacter ferrugineus Strain Cbfe23.</title>
        <authorList>
            <person name="Akbar S."/>
            <person name="Dowd S.E."/>
            <person name="Stevens D.C."/>
        </authorList>
    </citation>
    <scope>NUCLEOTIDE SEQUENCE [LARGE SCALE GENOMIC DNA]</scope>
    <source>
        <strain evidence="1 2">Cbfe23</strain>
    </source>
</reference>
<keyword evidence="2" id="KW-1185">Reference proteome</keyword>